<dbReference type="HOGENOM" id="CLU_029244_1_1_6"/>
<feature type="binding site" evidence="8">
    <location>
        <position position="156"/>
    </location>
    <ligand>
        <name>L-tryptophan</name>
        <dbReference type="ChEBI" id="CHEBI:57912"/>
    </ligand>
</feature>
<dbReference type="GO" id="GO:0004830">
    <property type="term" value="F:tryptophan-tRNA ligase activity"/>
    <property type="evidence" value="ECO:0007669"/>
    <property type="project" value="UniProtKB-UniRule"/>
</dbReference>
<gene>
    <name evidence="10" type="primary">trps</name>
    <name evidence="8" type="synonym">trpS</name>
    <name evidence="10" type="ORF">BUMPUSDA_CDS00067</name>
</gene>
<evidence type="ECO:0000313" key="11">
    <source>
        <dbReference type="Proteomes" id="UP000019087"/>
    </source>
</evidence>
<dbReference type="GO" id="GO:0006436">
    <property type="term" value="P:tryptophanyl-tRNA aminoacylation"/>
    <property type="evidence" value="ECO:0007669"/>
    <property type="project" value="UniProtKB-UniRule"/>
</dbReference>
<dbReference type="AlphaFoldDB" id="W0NZF1"/>
<dbReference type="InterPro" id="IPR002305">
    <property type="entry name" value="aa-tRNA-synth_Ic"/>
</dbReference>
<accession>W0NZF1</accession>
<comment type="similarity">
    <text evidence="1 8 9">Belongs to the class-I aminoacyl-tRNA synthetase family.</text>
</comment>
<dbReference type="PATRIC" id="fig|1009856.3.peg.524"/>
<feature type="binding site" evidence="8">
    <location>
        <begin position="168"/>
        <end position="170"/>
    </location>
    <ligand>
        <name>ATP</name>
        <dbReference type="ChEBI" id="CHEBI:30616"/>
    </ligand>
</feature>
<name>W0NZF1_BUCMP</name>
<dbReference type="GO" id="GO:0005829">
    <property type="term" value="C:cytosol"/>
    <property type="evidence" value="ECO:0007669"/>
    <property type="project" value="TreeGrafter"/>
</dbReference>
<dbReference type="FunFam" id="1.10.240.10:FF:000002">
    <property type="entry name" value="Tryptophan--tRNA ligase"/>
    <property type="match status" value="1"/>
</dbReference>
<dbReference type="InterPro" id="IPR050203">
    <property type="entry name" value="Trp-tRNA_synthetase"/>
</dbReference>
<evidence type="ECO:0000256" key="4">
    <source>
        <dbReference type="ARBA" id="ARBA00022840"/>
    </source>
</evidence>
<feature type="binding site" evidence="8">
    <location>
        <position position="207"/>
    </location>
    <ligand>
        <name>ATP</name>
        <dbReference type="ChEBI" id="CHEBI:30616"/>
    </ligand>
</feature>
<feature type="binding site" evidence="8">
    <location>
        <begin position="29"/>
        <end position="31"/>
    </location>
    <ligand>
        <name>ATP</name>
        <dbReference type="ChEBI" id="CHEBI:30616"/>
    </ligand>
</feature>
<dbReference type="EC" id="6.1.1.2" evidence="8"/>
<dbReference type="CDD" id="cd00806">
    <property type="entry name" value="TrpRS_core"/>
    <property type="match status" value="1"/>
</dbReference>
<sequence>MLIQDLFINIFDTGCKMIFHKPILFSAVQPSGKLTIGNYIGTMRHWSQMQNDYECLYCIADLHSLTIQKKNFSLKESILDTLSFYLACGVDPNKSIIFVQSHVYQHSQLNWILNCFSQFSELLRMTQFKIKRITENNYIKKTNVGLFNYPILMASDILLYQTNFVPVGQDQKQHLELTRKIAHRVNALYGKIFTLPTPLISQYGSKIMSLLEPRKKMSKSDINKKNVIFLLDDISDVILKIKNAVTDSEKLSKIYYDIEKKPGISNLLEIFSAITNKEINVLSKELEGVMYAEFKNMVATHLSNFLSKLQKSYIKYRSDESYLKKIAYEGAIKAQLKSEKTIQNIYSKLGLFSFFK</sequence>
<evidence type="ECO:0000256" key="2">
    <source>
        <dbReference type="ARBA" id="ARBA00022598"/>
    </source>
</evidence>
<dbReference type="Gene3D" id="1.10.240.10">
    <property type="entry name" value="Tyrosyl-Transfer RNA Synthetase"/>
    <property type="match status" value="1"/>
</dbReference>
<proteinExistence type="inferred from homology"/>
<keyword evidence="2 8" id="KW-0436">Ligase</keyword>
<protein>
    <recommendedName>
        <fullName evidence="8">Tryptophan--tRNA ligase</fullName>
        <ecNumber evidence="8">6.1.1.2</ecNumber>
    </recommendedName>
    <alternativeName>
        <fullName evidence="8">Tryptophanyl-tRNA synthetase</fullName>
        <shortName evidence="8">TrpRS</shortName>
    </alternativeName>
</protein>
<dbReference type="EMBL" id="CP002697">
    <property type="protein sequence ID" value="AHG59866.1"/>
    <property type="molecule type" value="Genomic_DNA"/>
</dbReference>
<evidence type="ECO:0000256" key="8">
    <source>
        <dbReference type="HAMAP-Rule" id="MF_00140"/>
    </source>
</evidence>
<comment type="subunit">
    <text evidence="8">Homodimer.</text>
</comment>
<evidence type="ECO:0000256" key="5">
    <source>
        <dbReference type="ARBA" id="ARBA00022917"/>
    </source>
</evidence>
<evidence type="ECO:0000313" key="10">
    <source>
        <dbReference type="EMBL" id="AHG59866.1"/>
    </source>
</evidence>
<feature type="short sequence motif" description="'KMSKS' region" evidence="8">
    <location>
        <begin position="216"/>
        <end position="220"/>
    </location>
</feature>
<dbReference type="KEGG" id="bapu:BUMPUSDA_CDS00067"/>
<feature type="binding site" evidence="8">
    <location>
        <begin position="37"/>
        <end position="38"/>
    </location>
    <ligand>
        <name>ATP</name>
        <dbReference type="ChEBI" id="CHEBI:30616"/>
    </ligand>
</feature>
<dbReference type="InterPro" id="IPR014729">
    <property type="entry name" value="Rossmann-like_a/b/a_fold"/>
</dbReference>
<dbReference type="GO" id="GO:0005524">
    <property type="term" value="F:ATP binding"/>
    <property type="evidence" value="ECO:0007669"/>
    <property type="project" value="UniProtKB-UniRule"/>
</dbReference>
<feature type="short sequence motif" description="'HIGH' region" evidence="8">
    <location>
        <begin position="30"/>
        <end position="38"/>
    </location>
</feature>
<dbReference type="NCBIfam" id="TIGR00233">
    <property type="entry name" value="trpS"/>
    <property type="match status" value="1"/>
</dbReference>
<evidence type="ECO:0000256" key="7">
    <source>
        <dbReference type="ARBA" id="ARBA00049929"/>
    </source>
</evidence>
<keyword evidence="6 8" id="KW-0030">Aminoacyl-tRNA synthetase</keyword>
<dbReference type="Proteomes" id="UP000019087">
    <property type="component" value="Chromosome"/>
</dbReference>
<dbReference type="HAMAP" id="MF_00140_B">
    <property type="entry name" value="Trp_tRNA_synth_B"/>
    <property type="match status" value="1"/>
</dbReference>
<comment type="catalytic activity">
    <reaction evidence="7 8">
        <text>tRNA(Trp) + L-tryptophan + ATP = L-tryptophyl-tRNA(Trp) + AMP + diphosphate + H(+)</text>
        <dbReference type="Rhea" id="RHEA:24080"/>
        <dbReference type="Rhea" id="RHEA-COMP:9671"/>
        <dbReference type="Rhea" id="RHEA-COMP:9705"/>
        <dbReference type="ChEBI" id="CHEBI:15378"/>
        <dbReference type="ChEBI" id="CHEBI:30616"/>
        <dbReference type="ChEBI" id="CHEBI:33019"/>
        <dbReference type="ChEBI" id="CHEBI:57912"/>
        <dbReference type="ChEBI" id="CHEBI:78442"/>
        <dbReference type="ChEBI" id="CHEBI:78535"/>
        <dbReference type="ChEBI" id="CHEBI:456215"/>
        <dbReference type="EC" id="6.1.1.2"/>
    </reaction>
</comment>
<organism evidence="10 11">
    <name type="scientific">Buchnera aphidicola str. USDA</name>
    <name type="common">Myzus persicae</name>
    <dbReference type="NCBI Taxonomy" id="1009856"/>
    <lineage>
        <taxon>Bacteria</taxon>
        <taxon>Pseudomonadati</taxon>
        <taxon>Pseudomonadota</taxon>
        <taxon>Gammaproteobacteria</taxon>
        <taxon>Enterobacterales</taxon>
        <taxon>Erwiniaceae</taxon>
        <taxon>Buchnera</taxon>
    </lineage>
</organism>
<dbReference type="PRINTS" id="PR01039">
    <property type="entry name" value="TRNASYNTHTRP"/>
</dbReference>
<dbReference type="PANTHER" id="PTHR43766:SF1">
    <property type="entry name" value="TRYPTOPHAN--TRNA LIGASE, MITOCHONDRIAL"/>
    <property type="match status" value="1"/>
</dbReference>
<dbReference type="SUPFAM" id="SSF52374">
    <property type="entry name" value="Nucleotidylyl transferase"/>
    <property type="match status" value="1"/>
</dbReference>
<keyword evidence="8" id="KW-0963">Cytoplasm</keyword>
<keyword evidence="5 8" id="KW-0648">Protein biosynthesis</keyword>
<reference evidence="10 11" key="1">
    <citation type="journal article" date="2013" name="BMC Genomics">
        <title>Comparative analysis of genome sequences from four strains of the Buchnera aphidicola Mp endosymbion of the green peach aphid, Myzus persicae.</title>
        <authorList>
            <person name="Jiang Z."/>
            <person name="Jones D.H."/>
            <person name="Khuri S."/>
            <person name="Tsinoremas N.F."/>
            <person name="Wyss T."/>
            <person name="Jander G."/>
            <person name="Wilson A.C."/>
        </authorList>
    </citation>
    <scope>NUCLEOTIDE SEQUENCE [LARGE SCALE GENOMIC DNA]</scope>
    <source>
        <strain evidence="11">str. USDA (Myzus persicae)</strain>
    </source>
</reference>
<comment type="function">
    <text evidence="8">Catalyzes the attachment of tryptophan to tRNA(Trp).</text>
</comment>
<dbReference type="PANTHER" id="PTHR43766">
    <property type="entry name" value="TRYPTOPHAN--TRNA LIGASE, MITOCHONDRIAL"/>
    <property type="match status" value="1"/>
</dbReference>
<evidence type="ECO:0000256" key="1">
    <source>
        <dbReference type="ARBA" id="ARBA00005594"/>
    </source>
</evidence>
<dbReference type="InterPro" id="IPR001412">
    <property type="entry name" value="aa-tRNA-synth_I_CS"/>
</dbReference>
<keyword evidence="4 8" id="KW-0067">ATP-binding</keyword>
<feature type="binding site" evidence="8">
    <location>
        <begin position="216"/>
        <end position="220"/>
    </location>
    <ligand>
        <name>ATP</name>
        <dbReference type="ChEBI" id="CHEBI:30616"/>
    </ligand>
</feature>
<evidence type="ECO:0000256" key="3">
    <source>
        <dbReference type="ARBA" id="ARBA00022741"/>
    </source>
</evidence>
<comment type="subcellular location">
    <subcellularLocation>
        <location evidence="8">Cytoplasm</location>
    </subcellularLocation>
</comment>
<dbReference type="Gene3D" id="3.40.50.620">
    <property type="entry name" value="HUPs"/>
    <property type="match status" value="1"/>
</dbReference>
<keyword evidence="3 8" id="KW-0547">Nucleotide-binding</keyword>
<dbReference type="PROSITE" id="PS00178">
    <property type="entry name" value="AA_TRNA_LIGASE_I"/>
    <property type="match status" value="1"/>
</dbReference>
<dbReference type="InterPro" id="IPR024109">
    <property type="entry name" value="Trp-tRNA-ligase_bac-type"/>
</dbReference>
<evidence type="ECO:0000256" key="9">
    <source>
        <dbReference type="RuleBase" id="RU363036"/>
    </source>
</evidence>
<dbReference type="Pfam" id="PF00579">
    <property type="entry name" value="tRNA-synt_1b"/>
    <property type="match status" value="1"/>
</dbReference>
<evidence type="ECO:0000256" key="6">
    <source>
        <dbReference type="ARBA" id="ARBA00023146"/>
    </source>
</evidence>
<dbReference type="InterPro" id="IPR002306">
    <property type="entry name" value="Trp-tRNA-ligase"/>
</dbReference>